<keyword evidence="3" id="KW-1185">Reference proteome</keyword>
<dbReference type="Proteomes" id="UP000003639">
    <property type="component" value="Unassembled WGS sequence"/>
</dbReference>
<accession>A6P1T1</accession>
<sequence length="115" mass="13049">MTKKGPEPGSGPFFTEILNFIVVLHRTAVLRAPLFCVFFIRTLVWICPEIKQNSQGKHLFNLLKSWHRKNKNVKKGGISTVIVAKDAEKSLGRHTAPRAGDRLNLEETRQKEAEI</sequence>
<feature type="compositionally biased region" description="Basic and acidic residues" evidence="1">
    <location>
        <begin position="99"/>
        <end position="115"/>
    </location>
</feature>
<dbReference type="RefSeq" id="WP_006574924.1">
    <property type="nucleotide sequence ID" value="NZ_AAXG02000047.1"/>
</dbReference>
<evidence type="ECO:0000256" key="1">
    <source>
        <dbReference type="SAM" id="MobiDB-lite"/>
    </source>
</evidence>
<evidence type="ECO:0000313" key="3">
    <source>
        <dbReference type="Proteomes" id="UP000003639"/>
    </source>
</evidence>
<reference evidence="2 3" key="1">
    <citation type="submission" date="2007-04" db="EMBL/GenBank/DDBJ databases">
        <authorList>
            <person name="Fulton L."/>
            <person name="Clifton S."/>
            <person name="Fulton B."/>
            <person name="Xu J."/>
            <person name="Minx P."/>
            <person name="Pepin K.H."/>
            <person name="Johnson M."/>
            <person name="Thiruvilangam P."/>
            <person name="Bhonagiri V."/>
            <person name="Nash W.E."/>
            <person name="Mardis E.R."/>
            <person name="Wilson R.K."/>
        </authorList>
    </citation>
    <scope>NUCLEOTIDE SEQUENCE [LARGE SCALE GENOMIC DNA]</scope>
    <source>
        <strain evidence="2 3">ATCC 29799</strain>
    </source>
</reference>
<dbReference type="AlphaFoldDB" id="A6P1T1"/>
<gene>
    <name evidence="2" type="ORF">BACCAP_04453</name>
</gene>
<proteinExistence type="predicted"/>
<dbReference type="EMBL" id="AAXG02000047">
    <property type="protein sequence ID" value="EDM97973.1"/>
    <property type="molecule type" value="Genomic_DNA"/>
</dbReference>
<reference evidence="2 3" key="2">
    <citation type="submission" date="2007-06" db="EMBL/GenBank/DDBJ databases">
        <title>Draft genome sequence of Pseudoflavonifractor capillosus ATCC 29799.</title>
        <authorList>
            <person name="Sudarsanam P."/>
            <person name="Ley R."/>
            <person name="Guruge J."/>
            <person name="Turnbaugh P.J."/>
            <person name="Mahowald M."/>
            <person name="Liep D."/>
            <person name="Gordon J."/>
        </authorList>
    </citation>
    <scope>NUCLEOTIDE SEQUENCE [LARGE SCALE GENOMIC DNA]</scope>
    <source>
        <strain evidence="2 3">ATCC 29799</strain>
    </source>
</reference>
<dbReference type="STRING" id="411467.BACCAP_04453"/>
<comment type="caution">
    <text evidence="2">The sequence shown here is derived from an EMBL/GenBank/DDBJ whole genome shotgun (WGS) entry which is preliminary data.</text>
</comment>
<protein>
    <submittedName>
        <fullName evidence="2">Uncharacterized protein</fullName>
    </submittedName>
</protein>
<feature type="region of interest" description="Disordered" evidence="1">
    <location>
        <begin position="92"/>
        <end position="115"/>
    </location>
</feature>
<organism evidence="2 3">
    <name type="scientific">Pseudoflavonifractor capillosus ATCC 29799</name>
    <dbReference type="NCBI Taxonomy" id="411467"/>
    <lineage>
        <taxon>Bacteria</taxon>
        <taxon>Bacillati</taxon>
        <taxon>Bacillota</taxon>
        <taxon>Clostridia</taxon>
        <taxon>Eubacteriales</taxon>
        <taxon>Oscillospiraceae</taxon>
        <taxon>Pseudoflavonifractor</taxon>
    </lineage>
</organism>
<evidence type="ECO:0000313" key="2">
    <source>
        <dbReference type="EMBL" id="EDM97973.1"/>
    </source>
</evidence>
<name>A6P1T1_9FIRM</name>